<evidence type="ECO:0000256" key="9">
    <source>
        <dbReference type="ARBA" id="ARBA00022824"/>
    </source>
</evidence>
<keyword evidence="7 17" id="KW-0812">Transmembrane</keyword>
<evidence type="ECO:0000256" key="11">
    <source>
        <dbReference type="ARBA" id="ARBA00022990"/>
    </source>
</evidence>
<proteinExistence type="inferred from homology"/>
<comment type="subcellular location">
    <subcellularLocation>
        <location evidence="3">Endoplasmic reticulum membrane</location>
        <topology evidence="3">Multi-pass membrane protein</topology>
    </subcellularLocation>
    <subcellularLocation>
        <location evidence="2">Mitochondrion outer membrane</location>
    </subcellularLocation>
</comment>
<keyword evidence="8" id="KW-1000">Mitochondrion outer membrane</keyword>
<feature type="transmembrane region" description="Helical" evidence="17">
    <location>
        <begin position="15"/>
        <end position="35"/>
    </location>
</feature>
<evidence type="ECO:0000256" key="3">
    <source>
        <dbReference type="ARBA" id="ARBA00004477"/>
    </source>
</evidence>
<dbReference type="EC" id="2.5.1.18" evidence="5"/>
<name>A0AAE0ZFM4_9GAST</name>
<dbReference type="AlphaFoldDB" id="A0AAE0ZFM4"/>
<keyword evidence="11" id="KW-0007">Acetylation</keyword>
<dbReference type="GO" id="GO:0004364">
    <property type="term" value="F:glutathione transferase activity"/>
    <property type="evidence" value="ECO:0007669"/>
    <property type="project" value="UniProtKB-EC"/>
</dbReference>
<evidence type="ECO:0000256" key="17">
    <source>
        <dbReference type="SAM" id="Phobius"/>
    </source>
</evidence>
<evidence type="ECO:0000256" key="8">
    <source>
        <dbReference type="ARBA" id="ARBA00022787"/>
    </source>
</evidence>
<dbReference type="FunFam" id="1.20.120.550:FF:000002">
    <property type="entry name" value="Microsomal glutathione S-transferase 1"/>
    <property type="match status" value="1"/>
</dbReference>
<evidence type="ECO:0000256" key="6">
    <source>
        <dbReference type="ARBA" id="ARBA00022679"/>
    </source>
</evidence>
<dbReference type="Gene3D" id="1.20.120.550">
    <property type="entry name" value="Membrane associated eicosanoid/glutathione metabolism-like domain"/>
    <property type="match status" value="1"/>
</dbReference>
<keyword evidence="12" id="KW-0496">Mitochondrion</keyword>
<keyword evidence="10 17" id="KW-1133">Transmembrane helix</keyword>
<dbReference type="SUPFAM" id="SSF161084">
    <property type="entry name" value="MAPEG domain-like"/>
    <property type="match status" value="1"/>
</dbReference>
<evidence type="ECO:0000313" key="19">
    <source>
        <dbReference type="Proteomes" id="UP001283361"/>
    </source>
</evidence>
<comment type="function">
    <text evidence="1">Conjugation of reduced glutathione to a wide number of exogenous and endogenous hydrophobic electrophiles.</text>
</comment>
<sequence>MDQVFSLANPTFKHFLGHSAILIAKTLSVAVVTGFNRVGKRAFLNEEDAKASIGGAPDGKPKSTPTIDRLVRMQRNDLENVIPFILIAFLYTATKPDPETALLHFRAFTASRLLHSFIYFFALPINARALCWSTGLTVTLSMVYTVFSNGAF</sequence>
<protein>
    <recommendedName>
        <fullName evidence="15">Microsomal glutathione S-transferase 1</fullName>
        <ecNumber evidence="5">2.5.1.18</ecNumber>
    </recommendedName>
</protein>
<dbReference type="InterPro" id="IPR001129">
    <property type="entry name" value="Membr-assoc_MAPEG"/>
</dbReference>
<evidence type="ECO:0000256" key="14">
    <source>
        <dbReference type="ARBA" id="ARBA00038540"/>
    </source>
</evidence>
<keyword evidence="6" id="KW-0808">Transferase</keyword>
<dbReference type="EMBL" id="JAWDGP010004058">
    <property type="protein sequence ID" value="KAK3768438.1"/>
    <property type="molecule type" value="Genomic_DNA"/>
</dbReference>
<comment type="caution">
    <text evidence="18">The sequence shown here is derived from an EMBL/GenBank/DDBJ whole genome shotgun (WGS) entry which is preliminary data.</text>
</comment>
<evidence type="ECO:0000256" key="1">
    <source>
        <dbReference type="ARBA" id="ARBA00003701"/>
    </source>
</evidence>
<evidence type="ECO:0000256" key="2">
    <source>
        <dbReference type="ARBA" id="ARBA00004294"/>
    </source>
</evidence>
<keyword evidence="19" id="KW-1185">Reference proteome</keyword>
<evidence type="ECO:0000256" key="12">
    <source>
        <dbReference type="ARBA" id="ARBA00023128"/>
    </source>
</evidence>
<evidence type="ECO:0000256" key="4">
    <source>
        <dbReference type="ARBA" id="ARBA00010459"/>
    </source>
</evidence>
<evidence type="ECO:0000256" key="16">
    <source>
        <dbReference type="ARBA" id="ARBA00049385"/>
    </source>
</evidence>
<evidence type="ECO:0000256" key="13">
    <source>
        <dbReference type="ARBA" id="ARBA00023136"/>
    </source>
</evidence>
<dbReference type="Proteomes" id="UP001283361">
    <property type="component" value="Unassembled WGS sequence"/>
</dbReference>
<comment type="similarity">
    <text evidence="4">Belongs to the MAPEG family.</text>
</comment>
<dbReference type="Pfam" id="PF01124">
    <property type="entry name" value="MAPEG"/>
    <property type="match status" value="1"/>
</dbReference>
<evidence type="ECO:0000256" key="15">
    <source>
        <dbReference type="ARBA" id="ARBA00039397"/>
    </source>
</evidence>
<dbReference type="InterPro" id="IPR023352">
    <property type="entry name" value="MAPEG-like_dom_sf"/>
</dbReference>
<keyword evidence="9" id="KW-0256">Endoplasmic reticulum</keyword>
<dbReference type="GO" id="GO:0005789">
    <property type="term" value="C:endoplasmic reticulum membrane"/>
    <property type="evidence" value="ECO:0007669"/>
    <property type="project" value="UniProtKB-SubCell"/>
</dbReference>
<dbReference type="InterPro" id="IPR040162">
    <property type="entry name" value="MGST1-like"/>
</dbReference>
<accession>A0AAE0ZFM4</accession>
<comment type="catalytic activity">
    <reaction evidence="16">
        <text>RX + glutathione = an S-substituted glutathione + a halide anion + H(+)</text>
        <dbReference type="Rhea" id="RHEA:16437"/>
        <dbReference type="ChEBI" id="CHEBI:15378"/>
        <dbReference type="ChEBI" id="CHEBI:16042"/>
        <dbReference type="ChEBI" id="CHEBI:17792"/>
        <dbReference type="ChEBI" id="CHEBI:57925"/>
        <dbReference type="ChEBI" id="CHEBI:90779"/>
        <dbReference type="EC" id="2.5.1.18"/>
    </reaction>
    <physiologicalReaction direction="left-to-right" evidence="16">
        <dbReference type="Rhea" id="RHEA:16438"/>
    </physiologicalReaction>
</comment>
<gene>
    <name evidence="18" type="ORF">RRG08_053430</name>
</gene>
<evidence type="ECO:0000256" key="10">
    <source>
        <dbReference type="ARBA" id="ARBA00022989"/>
    </source>
</evidence>
<evidence type="ECO:0000256" key="7">
    <source>
        <dbReference type="ARBA" id="ARBA00022692"/>
    </source>
</evidence>
<reference evidence="18" key="1">
    <citation type="journal article" date="2023" name="G3 (Bethesda)">
        <title>A reference genome for the long-term kleptoplast-retaining sea slug Elysia crispata morphotype clarki.</title>
        <authorList>
            <person name="Eastman K.E."/>
            <person name="Pendleton A.L."/>
            <person name="Shaikh M.A."/>
            <person name="Suttiyut T."/>
            <person name="Ogas R."/>
            <person name="Tomko P."/>
            <person name="Gavelis G."/>
            <person name="Widhalm J.R."/>
            <person name="Wisecaver J.H."/>
        </authorList>
    </citation>
    <scope>NUCLEOTIDE SEQUENCE</scope>
    <source>
        <strain evidence="18">ECLA1</strain>
    </source>
</reference>
<keyword evidence="13 17" id="KW-0472">Membrane</keyword>
<dbReference type="PANTHER" id="PTHR10689">
    <property type="entry name" value="MICROSOMAL GLUTATHIONE S-TRANSFERASE 1"/>
    <property type="match status" value="1"/>
</dbReference>
<evidence type="ECO:0000256" key="5">
    <source>
        <dbReference type="ARBA" id="ARBA00012452"/>
    </source>
</evidence>
<dbReference type="GO" id="GO:0005741">
    <property type="term" value="C:mitochondrial outer membrane"/>
    <property type="evidence" value="ECO:0007669"/>
    <property type="project" value="UniProtKB-SubCell"/>
</dbReference>
<organism evidence="18 19">
    <name type="scientific">Elysia crispata</name>
    <name type="common">lettuce slug</name>
    <dbReference type="NCBI Taxonomy" id="231223"/>
    <lineage>
        <taxon>Eukaryota</taxon>
        <taxon>Metazoa</taxon>
        <taxon>Spiralia</taxon>
        <taxon>Lophotrochozoa</taxon>
        <taxon>Mollusca</taxon>
        <taxon>Gastropoda</taxon>
        <taxon>Heterobranchia</taxon>
        <taxon>Euthyneura</taxon>
        <taxon>Panpulmonata</taxon>
        <taxon>Sacoglossa</taxon>
        <taxon>Placobranchoidea</taxon>
        <taxon>Plakobranchidae</taxon>
        <taxon>Elysia</taxon>
    </lineage>
</organism>
<evidence type="ECO:0000313" key="18">
    <source>
        <dbReference type="EMBL" id="KAK3768438.1"/>
    </source>
</evidence>
<comment type="subunit">
    <text evidence="14">Homotrimer; The trimer binds only one molecule of glutathione.</text>
</comment>
<dbReference type="PANTHER" id="PTHR10689:SF6">
    <property type="entry name" value="MICROSOMAL GLUTATHIONE S-TRANSFERASE 1"/>
    <property type="match status" value="1"/>
</dbReference>